<dbReference type="PANTHER" id="PTHR30146">
    <property type="entry name" value="LACI-RELATED TRANSCRIPTIONAL REPRESSOR"/>
    <property type="match status" value="1"/>
</dbReference>
<dbReference type="EMBL" id="BAABAU010000004">
    <property type="protein sequence ID" value="GAA4267439.1"/>
    <property type="molecule type" value="Genomic_DNA"/>
</dbReference>
<evidence type="ECO:0000313" key="5">
    <source>
        <dbReference type="EMBL" id="GAA4267439.1"/>
    </source>
</evidence>
<dbReference type="Proteomes" id="UP001501594">
    <property type="component" value="Unassembled WGS sequence"/>
</dbReference>
<dbReference type="PANTHER" id="PTHR30146:SF109">
    <property type="entry name" value="HTH-TYPE TRANSCRIPTIONAL REGULATOR GALS"/>
    <property type="match status" value="1"/>
</dbReference>
<dbReference type="InterPro" id="IPR046335">
    <property type="entry name" value="LacI/GalR-like_sensor"/>
</dbReference>
<keyword evidence="3" id="KW-0804">Transcription</keyword>
<feature type="domain" description="HTH lacI-type" evidence="4">
    <location>
        <begin position="8"/>
        <end position="62"/>
    </location>
</feature>
<keyword evidence="6" id="KW-1185">Reference proteome</keyword>
<dbReference type="GO" id="GO:0003677">
    <property type="term" value="F:DNA binding"/>
    <property type="evidence" value="ECO:0007669"/>
    <property type="project" value="UniProtKB-KW"/>
</dbReference>
<dbReference type="Pfam" id="PF13377">
    <property type="entry name" value="Peripla_BP_3"/>
    <property type="match status" value="1"/>
</dbReference>
<dbReference type="Gene3D" id="1.10.260.40">
    <property type="entry name" value="lambda repressor-like DNA-binding domains"/>
    <property type="match status" value="1"/>
</dbReference>
<reference evidence="6" key="1">
    <citation type="journal article" date="2019" name="Int. J. Syst. Evol. Microbiol.">
        <title>The Global Catalogue of Microorganisms (GCM) 10K type strain sequencing project: providing services to taxonomists for standard genome sequencing and annotation.</title>
        <authorList>
            <consortium name="The Broad Institute Genomics Platform"/>
            <consortium name="The Broad Institute Genome Sequencing Center for Infectious Disease"/>
            <person name="Wu L."/>
            <person name="Ma J."/>
        </authorList>
    </citation>
    <scope>NUCLEOTIDE SEQUENCE [LARGE SCALE GENOMIC DNA]</scope>
    <source>
        <strain evidence="6">JCM 17442</strain>
    </source>
</reference>
<comment type="caution">
    <text evidence="5">The sequence shown here is derived from an EMBL/GenBank/DDBJ whole genome shotgun (WGS) entry which is preliminary data.</text>
</comment>
<gene>
    <name evidence="5" type="ORF">GCM10022256_30510</name>
</gene>
<name>A0ABP8E5G0_9MICO</name>
<evidence type="ECO:0000256" key="1">
    <source>
        <dbReference type="ARBA" id="ARBA00023015"/>
    </source>
</evidence>
<dbReference type="SUPFAM" id="SSF53822">
    <property type="entry name" value="Periplasmic binding protein-like I"/>
    <property type="match status" value="1"/>
</dbReference>
<dbReference type="PROSITE" id="PS00356">
    <property type="entry name" value="HTH_LACI_1"/>
    <property type="match status" value="1"/>
</dbReference>
<dbReference type="InterPro" id="IPR028082">
    <property type="entry name" value="Peripla_BP_I"/>
</dbReference>
<dbReference type="Pfam" id="PF00356">
    <property type="entry name" value="LacI"/>
    <property type="match status" value="1"/>
</dbReference>
<dbReference type="InterPro" id="IPR010982">
    <property type="entry name" value="Lambda_DNA-bd_dom_sf"/>
</dbReference>
<evidence type="ECO:0000256" key="2">
    <source>
        <dbReference type="ARBA" id="ARBA00023125"/>
    </source>
</evidence>
<dbReference type="InterPro" id="IPR000843">
    <property type="entry name" value="HTH_LacI"/>
</dbReference>
<evidence type="ECO:0000313" key="6">
    <source>
        <dbReference type="Proteomes" id="UP001501594"/>
    </source>
</evidence>
<dbReference type="PROSITE" id="PS50932">
    <property type="entry name" value="HTH_LACI_2"/>
    <property type="match status" value="1"/>
</dbReference>
<evidence type="ECO:0000256" key="3">
    <source>
        <dbReference type="ARBA" id="ARBA00023163"/>
    </source>
</evidence>
<accession>A0ABP8E5G0</accession>
<organism evidence="5 6">
    <name type="scientific">Frondihabitans peucedani</name>
    <dbReference type="NCBI Taxonomy" id="598626"/>
    <lineage>
        <taxon>Bacteria</taxon>
        <taxon>Bacillati</taxon>
        <taxon>Actinomycetota</taxon>
        <taxon>Actinomycetes</taxon>
        <taxon>Micrococcales</taxon>
        <taxon>Microbacteriaceae</taxon>
        <taxon>Frondihabitans</taxon>
    </lineage>
</organism>
<dbReference type="CDD" id="cd01392">
    <property type="entry name" value="HTH_LacI"/>
    <property type="match status" value="1"/>
</dbReference>
<dbReference type="Gene3D" id="3.40.50.2300">
    <property type="match status" value="2"/>
</dbReference>
<protein>
    <submittedName>
        <fullName evidence="5">LacI family DNA-binding transcriptional regulator</fullName>
    </submittedName>
</protein>
<evidence type="ECO:0000259" key="4">
    <source>
        <dbReference type="PROSITE" id="PS50932"/>
    </source>
</evidence>
<sequence>MTSPKSPATLLDVAERAGVSLKTASRAVNGEPHVAEATRQRVAQAALDLGFQLNSMASLLKRGIRSSFIGLVTGDLANPFYSSLAKGVERELRSEGLQLVVSSTDENGERERLLVDEMVARQVRALIVVTTQESNESLARAQDRGIPVVFVDRPAAGLTADSVVLDNRAGARLATEHLLAAGHRRIGFIGDFSRLPTHLQRLDGYLDALAGAAEQADTARGAGAQDPRELVREDLHDAAGARGAALELLALPDPPTALFTSNNRVTIGALTAFRELPSAPALVGFDDFDLADVLGVTVVSHDPVEMGARAARLALETLENRQPSGEGVILPVRLVERGSGEAAPGVDWRQGPRATATAS</sequence>
<proteinExistence type="predicted"/>
<dbReference type="SMART" id="SM00354">
    <property type="entry name" value="HTH_LACI"/>
    <property type="match status" value="1"/>
</dbReference>
<dbReference type="SUPFAM" id="SSF47413">
    <property type="entry name" value="lambda repressor-like DNA-binding domains"/>
    <property type="match status" value="1"/>
</dbReference>
<dbReference type="CDD" id="cd06267">
    <property type="entry name" value="PBP1_LacI_sugar_binding-like"/>
    <property type="match status" value="1"/>
</dbReference>
<keyword evidence="2 5" id="KW-0238">DNA-binding</keyword>
<dbReference type="RefSeq" id="WP_344797735.1">
    <property type="nucleotide sequence ID" value="NZ_BAABAU010000004.1"/>
</dbReference>
<keyword evidence="1" id="KW-0805">Transcription regulation</keyword>